<evidence type="ECO:0000313" key="2">
    <source>
        <dbReference type="EMBL" id="AXR08254.1"/>
    </source>
</evidence>
<evidence type="ECO:0000259" key="1">
    <source>
        <dbReference type="Pfam" id="PF13395"/>
    </source>
</evidence>
<dbReference type="OrthoDB" id="7348755at2"/>
<name>A0A346NRU7_9ALTE</name>
<proteinExistence type="predicted"/>
<dbReference type="AlphaFoldDB" id="A0A346NRU7"/>
<dbReference type="InterPro" id="IPR003615">
    <property type="entry name" value="HNH_nuc"/>
</dbReference>
<dbReference type="KEGG" id="salm:D0Y50_18960"/>
<dbReference type="Proteomes" id="UP000262073">
    <property type="component" value="Chromosome"/>
</dbReference>
<dbReference type="EMBL" id="CP031769">
    <property type="protein sequence ID" value="AXR08254.1"/>
    <property type="molecule type" value="Genomic_DNA"/>
</dbReference>
<keyword evidence="3" id="KW-1185">Reference proteome</keyword>
<feature type="domain" description="HNH nuclease" evidence="1">
    <location>
        <begin position="234"/>
        <end position="281"/>
    </location>
</feature>
<dbReference type="Gene3D" id="1.10.30.50">
    <property type="match status" value="1"/>
</dbReference>
<organism evidence="2 3">
    <name type="scientific">Salinimonas sediminis</name>
    <dbReference type="NCBI Taxonomy" id="2303538"/>
    <lineage>
        <taxon>Bacteria</taxon>
        <taxon>Pseudomonadati</taxon>
        <taxon>Pseudomonadota</taxon>
        <taxon>Gammaproteobacteria</taxon>
        <taxon>Alteromonadales</taxon>
        <taxon>Alteromonadaceae</taxon>
        <taxon>Alteromonas/Salinimonas group</taxon>
        <taxon>Salinimonas</taxon>
    </lineage>
</organism>
<dbReference type="RefSeq" id="WP_117318488.1">
    <property type="nucleotide sequence ID" value="NZ_CP031769.1"/>
</dbReference>
<protein>
    <recommendedName>
        <fullName evidence="1">HNH nuclease domain-containing protein</fullName>
    </recommendedName>
</protein>
<sequence>MTFVQDFIALFRHTTNSYKYLFLKSVINRAKNGEFVLSIDDVVLDILVYAWYPNQYFKLSFGVQDKVGNLFRNQDFNFNDIGAITSTGFTTSLRDALSKEVNKVELKKELARYVQYRLLSPFFAEELRGQPDGKKNRMIKESAAARYDSRKPLYRISECSKKIETHPEWGRFIQDNYPLLLQYLESRWVAFLQKQNPEVPAIIHKTAPPASRSSLSRQRAYWGEFLKKNCKSSCIYAGTPLPLDNFSLDHFLPWSFVCHDRVWNLVPTTVGINSSKGNSLPNLELYLENFIDFQLAAMRYHSKNNHKWELIAAEIASDLKISPQLITIKESVVSDKLCSYISTQHQVAEQLGFTTWALCN</sequence>
<dbReference type="Pfam" id="PF13395">
    <property type="entry name" value="HNH_4"/>
    <property type="match status" value="1"/>
</dbReference>
<gene>
    <name evidence="2" type="ORF">D0Y50_18960</name>
</gene>
<reference evidence="2 3" key="1">
    <citation type="submission" date="2018-08" db="EMBL/GenBank/DDBJ databases">
        <title>Salinimonas sediminis sp. nov., a piezophilic bacterium isolated from a deep-sea sediment sample from the New Britain Trench.</title>
        <authorList>
            <person name="Cao J."/>
        </authorList>
    </citation>
    <scope>NUCLEOTIDE SEQUENCE [LARGE SCALE GENOMIC DNA]</scope>
    <source>
        <strain evidence="2 3">N102</strain>
    </source>
</reference>
<accession>A0A346NRU7</accession>
<evidence type="ECO:0000313" key="3">
    <source>
        <dbReference type="Proteomes" id="UP000262073"/>
    </source>
</evidence>